<feature type="transmembrane region" description="Helical" evidence="4">
    <location>
        <begin position="28"/>
        <end position="46"/>
    </location>
</feature>
<feature type="transmembrane region" description="Helical" evidence="4">
    <location>
        <begin position="52"/>
        <end position="72"/>
    </location>
</feature>
<proteinExistence type="predicted"/>
<evidence type="ECO:0000256" key="1">
    <source>
        <dbReference type="ARBA" id="ARBA00001946"/>
    </source>
</evidence>
<keyword evidence="4" id="KW-0812">Transmembrane</keyword>
<keyword evidence="4" id="KW-1133">Transmembrane helix</keyword>
<evidence type="ECO:0000256" key="3">
    <source>
        <dbReference type="ARBA" id="ARBA00034247"/>
    </source>
</evidence>
<feature type="domain" description="GGDEF" evidence="5">
    <location>
        <begin position="227"/>
        <end position="354"/>
    </location>
</feature>
<comment type="cofactor">
    <cofactor evidence="1">
        <name>Mg(2+)</name>
        <dbReference type="ChEBI" id="CHEBI:18420"/>
    </cofactor>
</comment>
<dbReference type="SUPFAM" id="SSF55073">
    <property type="entry name" value="Nucleotide cyclase"/>
    <property type="match status" value="1"/>
</dbReference>
<sequence length="354" mass="39399">MQLFDNANGREQSEYDLSQLENHRRIQLFQLLSLVGIAMLLTFGGVSFFRGALWLSLLLVGIGMIGVLNMVWLHVQRNYVGAAVVLASCVTFLNLVLVATGGVANTGLLWVYPTAAIVIFVTGYRAGFALSSLLLVSCVIVLFWPDNPWLTADYPSEVKIRFLATLVSLLIACLGSEMVHVHSRVRVQALHSRVQSAAITDTLTKLPNRRFVTEHCIRRGFFDRSFEGGTLILADVDRFKRINDEFGHDTGDHVLEKIAEYLDRTTRDEDVIARWGGEEFLILLPGVNLQQAWNRADEIREGLTLETFDDLSEPVTMSFGLVHIESGKSADKLLNQADKNLYEAKASGRNCVVG</sequence>
<dbReference type="InterPro" id="IPR050469">
    <property type="entry name" value="Diguanylate_Cyclase"/>
</dbReference>
<dbReference type="CDD" id="cd01949">
    <property type="entry name" value="GGDEF"/>
    <property type="match status" value="1"/>
</dbReference>
<dbReference type="Pfam" id="PF00990">
    <property type="entry name" value="GGDEF"/>
    <property type="match status" value="1"/>
</dbReference>
<dbReference type="InterPro" id="IPR029787">
    <property type="entry name" value="Nucleotide_cyclase"/>
</dbReference>
<dbReference type="EC" id="2.7.7.65" evidence="2"/>
<comment type="caution">
    <text evidence="6">The sequence shown here is derived from an EMBL/GenBank/DDBJ whole genome shotgun (WGS) entry which is preliminary data.</text>
</comment>
<evidence type="ECO:0000256" key="2">
    <source>
        <dbReference type="ARBA" id="ARBA00012528"/>
    </source>
</evidence>
<dbReference type="Proteomes" id="UP000559987">
    <property type="component" value="Unassembled WGS sequence"/>
</dbReference>
<accession>A0A839UM55</accession>
<dbReference type="AlphaFoldDB" id="A0A839UM55"/>
<dbReference type="RefSeq" id="WP_183908513.1">
    <property type="nucleotide sequence ID" value="NZ_JACHXZ010000001.1"/>
</dbReference>
<dbReference type="PANTHER" id="PTHR45138">
    <property type="entry name" value="REGULATORY COMPONENTS OF SENSORY TRANSDUCTION SYSTEM"/>
    <property type="match status" value="1"/>
</dbReference>
<evidence type="ECO:0000256" key="4">
    <source>
        <dbReference type="SAM" id="Phobius"/>
    </source>
</evidence>
<feature type="transmembrane region" description="Helical" evidence="4">
    <location>
        <begin position="79"/>
        <end position="97"/>
    </location>
</feature>
<feature type="transmembrane region" description="Helical" evidence="4">
    <location>
        <begin position="103"/>
        <end position="121"/>
    </location>
</feature>
<keyword evidence="7" id="KW-1185">Reference proteome</keyword>
<dbReference type="Gene3D" id="3.30.70.270">
    <property type="match status" value="1"/>
</dbReference>
<dbReference type="FunFam" id="3.30.70.270:FF:000001">
    <property type="entry name" value="Diguanylate cyclase domain protein"/>
    <property type="match status" value="1"/>
</dbReference>
<dbReference type="PROSITE" id="PS50887">
    <property type="entry name" value="GGDEF"/>
    <property type="match status" value="1"/>
</dbReference>
<dbReference type="InterPro" id="IPR000160">
    <property type="entry name" value="GGDEF_dom"/>
</dbReference>
<protein>
    <recommendedName>
        <fullName evidence="2">diguanylate cyclase</fullName>
        <ecNumber evidence="2">2.7.7.65</ecNumber>
    </recommendedName>
</protein>
<dbReference type="GO" id="GO:0052621">
    <property type="term" value="F:diguanylate cyclase activity"/>
    <property type="evidence" value="ECO:0007669"/>
    <property type="project" value="UniProtKB-EC"/>
</dbReference>
<dbReference type="InterPro" id="IPR043128">
    <property type="entry name" value="Rev_trsase/Diguanyl_cyclase"/>
</dbReference>
<feature type="transmembrane region" description="Helical" evidence="4">
    <location>
        <begin position="128"/>
        <end position="145"/>
    </location>
</feature>
<evidence type="ECO:0000313" key="6">
    <source>
        <dbReference type="EMBL" id="MBB3167629.1"/>
    </source>
</evidence>
<name>A0A839UM55_9GAMM</name>
<keyword evidence="4" id="KW-0472">Membrane</keyword>
<dbReference type="PANTHER" id="PTHR45138:SF9">
    <property type="entry name" value="DIGUANYLATE CYCLASE DGCM-RELATED"/>
    <property type="match status" value="1"/>
</dbReference>
<organism evidence="6 7">
    <name type="scientific">Simiduia aestuariiviva</name>
    <dbReference type="NCBI Taxonomy" id="1510459"/>
    <lineage>
        <taxon>Bacteria</taxon>
        <taxon>Pseudomonadati</taxon>
        <taxon>Pseudomonadota</taxon>
        <taxon>Gammaproteobacteria</taxon>
        <taxon>Cellvibrionales</taxon>
        <taxon>Cellvibrionaceae</taxon>
        <taxon>Simiduia</taxon>
    </lineage>
</organism>
<dbReference type="EMBL" id="JACHXZ010000001">
    <property type="protein sequence ID" value="MBB3167629.1"/>
    <property type="molecule type" value="Genomic_DNA"/>
</dbReference>
<evidence type="ECO:0000313" key="7">
    <source>
        <dbReference type="Proteomes" id="UP000559987"/>
    </source>
</evidence>
<gene>
    <name evidence="6" type="ORF">FHS30_000805</name>
</gene>
<dbReference type="NCBIfam" id="TIGR00254">
    <property type="entry name" value="GGDEF"/>
    <property type="match status" value="1"/>
</dbReference>
<reference evidence="6 7" key="1">
    <citation type="submission" date="2020-08" db="EMBL/GenBank/DDBJ databases">
        <title>Genomic Encyclopedia of Type Strains, Phase III (KMG-III): the genomes of soil and plant-associated and newly described type strains.</title>
        <authorList>
            <person name="Whitman W."/>
        </authorList>
    </citation>
    <scope>NUCLEOTIDE SEQUENCE [LARGE SCALE GENOMIC DNA]</scope>
    <source>
        <strain evidence="6 7">CECT 8571</strain>
    </source>
</reference>
<evidence type="ECO:0000259" key="5">
    <source>
        <dbReference type="PROSITE" id="PS50887"/>
    </source>
</evidence>
<feature type="transmembrane region" description="Helical" evidence="4">
    <location>
        <begin position="160"/>
        <end position="179"/>
    </location>
</feature>
<dbReference type="SMART" id="SM00267">
    <property type="entry name" value="GGDEF"/>
    <property type="match status" value="1"/>
</dbReference>
<comment type="catalytic activity">
    <reaction evidence="3">
        <text>2 GTP = 3',3'-c-di-GMP + 2 diphosphate</text>
        <dbReference type="Rhea" id="RHEA:24898"/>
        <dbReference type="ChEBI" id="CHEBI:33019"/>
        <dbReference type="ChEBI" id="CHEBI:37565"/>
        <dbReference type="ChEBI" id="CHEBI:58805"/>
        <dbReference type="EC" id="2.7.7.65"/>
    </reaction>
</comment>